<keyword evidence="1" id="KW-0812">Transmembrane</keyword>
<feature type="transmembrane region" description="Helical" evidence="1">
    <location>
        <begin position="209"/>
        <end position="230"/>
    </location>
</feature>
<dbReference type="RefSeq" id="WP_092596460.1">
    <property type="nucleotide sequence ID" value="NZ_FNJR01000001.1"/>
</dbReference>
<evidence type="ECO:0000313" key="2">
    <source>
        <dbReference type="EMBL" id="SDO96270.1"/>
    </source>
</evidence>
<reference evidence="3" key="1">
    <citation type="submission" date="2016-10" db="EMBL/GenBank/DDBJ databases">
        <authorList>
            <person name="Varghese N."/>
            <person name="Submissions S."/>
        </authorList>
    </citation>
    <scope>NUCLEOTIDE SEQUENCE [LARGE SCALE GENOMIC DNA]</scope>
    <source>
        <strain evidence="3">DSM 46732</strain>
    </source>
</reference>
<sequence length="431" mass="46089">MTARVLWHEIRRSGLPLWTIPLPLLVSGLVLAKTFRSMEGKRFEWSTSIFYNMTPMIVLASTLALAVAAWRAGRERRRGVAELIGSTPRARFQRALLAWVPVVMWPVVSCLPALAAFGVLSGDAVSGPPLFGVLTAAVSTVVAYAALGFAVGTYLPGRFTAPVAGVVSFVVTIALGSRVPHGLLSVLPQPTYGTIATHRTSVGLWDRPVWWFAPAAALWFVALAVAFLVVATARRRLLAVVPFALAVLAAIPLTQTRVWRIDTASPSLNCSDGSVRVCVPNEVGVAPDAVAASTEPVRTRLAGLPEVAPLGAADSTSASAYVWPQNCRSQLDGIECSSPRPSVAGEMLAERVSGWRCPESSPPGTPVYTSPVPRLENGVRDWLLGRTGDSASNVSQHLAALPDEERREWLSRYLLAAERCDVSAVEGLRVS</sequence>
<feature type="transmembrane region" description="Helical" evidence="1">
    <location>
        <begin position="237"/>
        <end position="254"/>
    </location>
</feature>
<keyword evidence="1" id="KW-1133">Transmembrane helix</keyword>
<evidence type="ECO:0000256" key="1">
    <source>
        <dbReference type="SAM" id="Phobius"/>
    </source>
</evidence>
<keyword evidence="1" id="KW-0472">Membrane</keyword>
<accession>A0A1H0NV54</accession>
<feature type="transmembrane region" description="Helical" evidence="1">
    <location>
        <begin position="96"/>
        <end position="118"/>
    </location>
</feature>
<protein>
    <submittedName>
        <fullName evidence="2">ABC-type multidrug transport system, permease component</fullName>
    </submittedName>
</protein>
<dbReference type="STRING" id="405564.SAMN04487905_101261"/>
<name>A0A1H0NV54_9ACTN</name>
<dbReference type="OrthoDB" id="4119894at2"/>
<feature type="transmembrane region" description="Helical" evidence="1">
    <location>
        <begin position="130"/>
        <end position="152"/>
    </location>
</feature>
<dbReference type="AlphaFoldDB" id="A0A1H0NV54"/>
<dbReference type="Proteomes" id="UP000199497">
    <property type="component" value="Unassembled WGS sequence"/>
</dbReference>
<gene>
    <name evidence="2" type="ORF">SAMN04487905_101261</name>
</gene>
<proteinExistence type="predicted"/>
<evidence type="ECO:0000313" key="3">
    <source>
        <dbReference type="Proteomes" id="UP000199497"/>
    </source>
</evidence>
<feature type="transmembrane region" description="Helical" evidence="1">
    <location>
        <begin position="159"/>
        <end position="177"/>
    </location>
</feature>
<dbReference type="EMBL" id="FNJR01000001">
    <property type="protein sequence ID" value="SDO96270.1"/>
    <property type="molecule type" value="Genomic_DNA"/>
</dbReference>
<keyword evidence="3" id="KW-1185">Reference proteome</keyword>
<feature type="transmembrane region" description="Helical" evidence="1">
    <location>
        <begin position="48"/>
        <end position="70"/>
    </location>
</feature>
<organism evidence="2 3">
    <name type="scientific">Actinopolyspora xinjiangensis</name>
    <dbReference type="NCBI Taxonomy" id="405564"/>
    <lineage>
        <taxon>Bacteria</taxon>
        <taxon>Bacillati</taxon>
        <taxon>Actinomycetota</taxon>
        <taxon>Actinomycetes</taxon>
        <taxon>Actinopolysporales</taxon>
        <taxon>Actinopolysporaceae</taxon>
        <taxon>Actinopolyspora</taxon>
    </lineage>
</organism>